<accession>L2FVZ1</accession>
<dbReference type="PANTHER" id="PTHR43695:SF2">
    <property type="entry name" value="PUTATIVE (AFU_ORTHOLOGUE AFUA_2G17250)-RELATED"/>
    <property type="match status" value="1"/>
</dbReference>
<dbReference type="InterPro" id="IPR037459">
    <property type="entry name" value="RhgT-like"/>
</dbReference>
<feature type="signal peptide" evidence="1">
    <location>
        <begin position="1"/>
        <end position="17"/>
    </location>
</feature>
<dbReference type="GO" id="GO:0016788">
    <property type="term" value="F:hydrolase activity, acting on ester bonds"/>
    <property type="evidence" value="ECO:0007669"/>
    <property type="project" value="InterPro"/>
</dbReference>
<dbReference type="AlphaFoldDB" id="L2FVZ1"/>
<dbReference type="PANTHER" id="PTHR43695">
    <property type="entry name" value="PUTATIVE (AFU_ORTHOLOGUE AFUA_2G17250)-RELATED"/>
    <property type="match status" value="1"/>
</dbReference>
<dbReference type="InterPro" id="IPR001087">
    <property type="entry name" value="GDSL"/>
</dbReference>
<dbReference type="Gene3D" id="3.40.50.1110">
    <property type="entry name" value="SGNH hydrolase"/>
    <property type="match status" value="1"/>
</dbReference>
<reference evidence="2" key="1">
    <citation type="submission" date="2012-08" db="EMBL/GenBank/DDBJ databases">
        <title>Genome analysis of Colletotrichum orbiculare and Colletotrichum fructicola.</title>
        <authorList>
            <person name="Gan P.H.P."/>
            <person name="Ikeda K."/>
            <person name="Irieda H."/>
            <person name="Narusaka M."/>
            <person name="O'Connell R.J."/>
            <person name="Narusaka Y."/>
            <person name="Takano Y."/>
            <person name="Kubo Y."/>
            <person name="Shirasu K."/>
        </authorList>
    </citation>
    <scope>NUCLEOTIDE SEQUENCE</scope>
    <source>
        <strain evidence="2">Nara gc5</strain>
    </source>
</reference>
<organism evidence="2">
    <name type="scientific">Colletotrichum fructicola (strain Nara gc5)</name>
    <name type="common">Anthracnose fungus</name>
    <name type="synonym">Colletotrichum gloeosporioides (strain Nara gc5)</name>
    <dbReference type="NCBI Taxonomy" id="1213859"/>
    <lineage>
        <taxon>Eukaryota</taxon>
        <taxon>Fungi</taxon>
        <taxon>Dikarya</taxon>
        <taxon>Ascomycota</taxon>
        <taxon>Pezizomycotina</taxon>
        <taxon>Sordariomycetes</taxon>
        <taxon>Hypocreomycetidae</taxon>
        <taxon>Glomerellales</taxon>
        <taxon>Glomerellaceae</taxon>
        <taxon>Colletotrichum</taxon>
        <taxon>Colletotrichum gloeosporioides species complex</taxon>
    </lineage>
</organism>
<name>L2FVZ1_COLFN</name>
<dbReference type="EMBL" id="KB020790">
    <property type="protein sequence ID" value="ELA30594.1"/>
    <property type="molecule type" value="Genomic_DNA"/>
</dbReference>
<keyword evidence="1" id="KW-0732">Signal</keyword>
<feature type="chain" id="PRO_5003958970" evidence="1">
    <location>
        <begin position="18"/>
        <end position="256"/>
    </location>
</feature>
<protein>
    <submittedName>
        <fullName evidence="2">Gdsl-like lipase acylhydrolase</fullName>
    </submittedName>
</protein>
<dbReference type="Pfam" id="PF00657">
    <property type="entry name" value="Lipase_GDSL"/>
    <property type="match status" value="1"/>
</dbReference>
<dbReference type="SUPFAM" id="SSF52266">
    <property type="entry name" value="SGNH hydrolase"/>
    <property type="match status" value="1"/>
</dbReference>
<dbReference type="STRING" id="1213859.L2FVZ1"/>
<keyword evidence="2" id="KW-0378">Hydrolase</keyword>
<dbReference type="HOGENOM" id="CLU_065859_1_0_1"/>
<sequence>MKSATLLLALAASLSSGSPTPRAAKDPYFFLIGDSTVAVNGGWGNGFLSYLKSPAEGENRGKSGSTTVSWKSNGRWDSLLQGINDTKTDYEPIVTVQFGHNDQKVMELDEFRANLIDIAAELKSAGATPNNATIKADEDRFSSLRSLAELLRMARWCRTCTTGAAKQLLRRESKIKWLDLNMESTDYVNAIGEENSTAYNLGGSDRTHLSLAGEKVFGRMVVDLLLEKRTDLAGYFEADEEITEAIANGEFTNGGL</sequence>
<dbReference type="InterPro" id="IPR036514">
    <property type="entry name" value="SGNH_hydro_sf"/>
</dbReference>
<evidence type="ECO:0000313" key="2">
    <source>
        <dbReference type="EMBL" id="ELA30594.1"/>
    </source>
</evidence>
<evidence type="ECO:0000256" key="1">
    <source>
        <dbReference type="SAM" id="SignalP"/>
    </source>
</evidence>
<proteinExistence type="predicted"/>
<gene>
    <name evidence="2" type="ORF">CGGC5_9125</name>
</gene>